<dbReference type="HOGENOM" id="CLU_2607665_0_0_1"/>
<dbReference type="EMBL" id="AFRT01000775">
    <property type="protein sequence ID" value="ELU42655.1"/>
    <property type="molecule type" value="Genomic_DNA"/>
</dbReference>
<proteinExistence type="predicted"/>
<feature type="compositionally biased region" description="Basic and acidic residues" evidence="1">
    <location>
        <begin position="50"/>
        <end position="61"/>
    </location>
</feature>
<gene>
    <name evidence="2" type="ORF">AG1IA_03315</name>
</gene>
<dbReference type="AlphaFoldDB" id="L8WXD8"/>
<accession>L8WXD8</accession>
<evidence type="ECO:0000256" key="1">
    <source>
        <dbReference type="SAM" id="MobiDB-lite"/>
    </source>
</evidence>
<dbReference type="Proteomes" id="UP000011668">
    <property type="component" value="Unassembled WGS sequence"/>
</dbReference>
<protein>
    <submittedName>
        <fullName evidence="2">Uncharacterized protein</fullName>
    </submittedName>
</protein>
<name>L8WXD8_THACA</name>
<organism evidence="2 3">
    <name type="scientific">Thanatephorus cucumeris (strain AG1-IA)</name>
    <name type="common">Rice sheath blight fungus</name>
    <name type="synonym">Rhizoctonia solani</name>
    <dbReference type="NCBI Taxonomy" id="983506"/>
    <lineage>
        <taxon>Eukaryota</taxon>
        <taxon>Fungi</taxon>
        <taxon>Dikarya</taxon>
        <taxon>Basidiomycota</taxon>
        <taxon>Agaricomycotina</taxon>
        <taxon>Agaricomycetes</taxon>
        <taxon>Cantharellales</taxon>
        <taxon>Ceratobasidiaceae</taxon>
        <taxon>Rhizoctonia</taxon>
        <taxon>Rhizoctonia solani AG-1</taxon>
    </lineage>
</organism>
<keyword evidence="3" id="KW-1185">Reference proteome</keyword>
<sequence>MTKARHRLETGRSKVEEYYIQYDGLWCMCSNGMVANERGGDIIQGQMDGTETRNSLHEPYKGKKRKRNENKQYRELQKE</sequence>
<feature type="compositionally biased region" description="Basic and acidic residues" evidence="1">
    <location>
        <begin position="69"/>
        <end position="79"/>
    </location>
</feature>
<evidence type="ECO:0000313" key="2">
    <source>
        <dbReference type="EMBL" id="ELU42655.1"/>
    </source>
</evidence>
<comment type="caution">
    <text evidence="2">The sequence shown here is derived from an EMBL/GenBank/DDBJ whole genome shotgun (WGS) entry which is preliminary data.</text>
</comment>
<feature type="region of interest" description="Disordered" evidence="1">
    <location>
        <begin position="45"/>
        <end position="79"/>
    </location>
</feature>
<reference evidence="2 3" key="1">
    <citation type="journal article" date="2013" name="Nat. Commun.">
        <title>The evolution and pathogenic mechanisms of the rice sheath blight pathogen.</title>
        <authorList>
            <person name="Zheng A."/>
            <person name="Lin R."/>
            <person name="Xu L."/>
            <person name="Qin P."/>
            <person name="Tang C."/>
            <person name="Ai P."/>
            <person name="Zhang D."/>
            <person name="Liu Y."/>
            <person name="Sun Z."/>
            <person name="Feng H."/>
            <person name="Wang Y."/>
            <person name="Chen Y."/>
            <person name="Liang X."/>
            <person name="Fu R."/>
            <person name="Li Q."/>
            <person name="Zhang J."/>
            <person name="Yu X."/>
            <person name="Xie Z."/>
            <person name="Ding L."/>
            <person name="Guan P."/>
            <person name="Tang J."/>
            <person name="Liang Y."/>
            <person name="Wang S."/>
            <person name="Deng Q."/>
            <person name="Li S."/>
            <person name="Zhu J."/>
            <person name="Wang L."/>
            <person name="Liu H."/>
            <person name="Li P."/>
        </authorList>
    </citation>
    <scope>NUCLEOTIDE SEQUENCE [LARGE SCALE GENOMIC DNA]</scope>
    <source>
        <strain evidence="3">AG-1 IA</strain>
    </source>
</reference>
<evidence type="ECO:0000313" key="3">
    <source>
        <dbReference type="Proteomes" id="UP000011668"/>
    </source>
</evidence>